<dbReference type="EMBL" id="JAINDJ010000004">
    <property type="protein sequence ID" value="KAG9450292.1"/>
    <property type="molecule type" value="Genomic_DNA"/>
</dbReference>
<evidence type="ECO:0000313" key="3">
    <source>
        <dbReference type="Proteomes" id="UP000825729"/>
    </source>
</evidence>
<evidence type="ECO:0000313" key="2">
    <source>
        <dbReference type="EMBL" id="KAG9450292.1"/>
    </source>
</evidence>
<feature type="compositionally biased region" description="Basic residues" evidence="1">
    <location>
        <begin position="48"/>
        <end position="59"/>
    </location>
</feature>
<feature type="region of interest" description="Disordered" evidence="1">
    <location>
        <begin position="1"/>
        <end position="78"/>
    </location>
</feature>
<gene>
    <name evidence="2" type="ORF">H6P81_010257</name>
</gene>
<feature type="compositionally biased region" description="Basic and acidic residues" evidence="1">
    <location>
        <begin position="21"/>
        <end position="38"/>
    </location>
</feature>
<evidence type="ECO:0000256" key="1">
    <source>
        <dbReference type="SAM" id="MobiDB-lite"/>
    </source>
</evidence>
<proteinExistence type="predicted"/>
<accession>A0AAV7EN91</accession>
<reference evidence="2 3" key="1">
    <citation type="submission" date="2021-07" db="EMBL/GenBank/DDBJ databases">
        <title>The Aristolochia fimbriata genome: insights into angiosperm evolution, floral development and chemical biosynthesis.</title>
        <authorList>
            <person name="Jiao Y."/>
        </authorList>
    </citation>
    <scope>NUCLEOTIDE SEQUENCE [LARGE SCALE GENOMIC DNA]</scope>
    <source>
        <strain evidence="2">IBCAS-2021</strain>
        <tissue evidence="2">Leaf</tissue>
    </source>
</reference>
<name>A0AAV7EN91_ARIFI</name>
<dbReference type="Proteomes" id="UP000825729">
    <property type="component" value="Unassembled WGS sequence"/>
</dbReference>
<protein>
    <submittedName>
        <fullName evidence="2">Uncharacterized protein</fullName>
    </submittedName>
</protein>
<organism evidence="2 3">
    <name type="scientific">Aristolochia fimbriata</name>
    <name type="common">White veined hardy Dutchman's pipe vine</name>
    <dbReference type="NCBI Taxonomy" id="158543"/>
    <lineage>
        <taxon>Eukaryota</taxon>
        <taxon>Viridiplantae</taxon>
        <taxon>Streptophyta</taxon>
        <taxon>Embryophyta</taxon>
        <taxon>Tracheophyta</taxon>
        <taxon>Spermatophyta</taxon>
        <taxon>Magnoliopsida</taxon>
        <taxon>Magnoliidae</taxon>
        <taxon>Piperales</taxon>
        <taxon>Aristolochiaceae</taxon>
        <taxon>Aristolochia</taxon>
    </lineage>
</organism>
<comment type="caution">
    <text evidence="2">The sequence shown here is derived from an EMBL/GenBank/DDBJ whole genome shotgun (WGS) entry which is preliminary data.</text>
</comment>
<dbReference type="AlphaFoldDB" id="A0AAV7EN91"/>
<sequence length="353" mass="40378">MAAQIKGFEDGASLIEGRGGQGEDRMRLEEGDKAHDNSRGQTVLHSSSSKRRVLTRIHIPRSASKESSFSSSSCEDRVNRKNVIREKSPLPNFSILESGKKLKVQSHSDRLTMLTAYNPPRKNTTDSWVELLSQYQGTCLEARKMKSWHWVKIRWAQGQGSRRKQGSTTMIIASWNLEEIPTSGKVYTWSNGQRTPILSKLDIFLATGDHWLNRREGSWGRKPFRFENWWLQEEEIEGLLKSWWERFSVQGPIGGRVAIMLKLLKGKLIGWAKLKKAANAAQRTLLRSQVDGLDELEEGRPLSTSEFDDRVIASRELKSIVAHERIIWKQRARYKWLKEVTTDSTSIPISSMS</sequence>
<keyword evidence="3" id="KW-1185">Reference proteome</keyword>